<organism evidence="2 3">
    <name type="scientific">Periconia digitata</name>
    <dbReference type="NCBI Taxonomy" id="1303443"/>
    <lineage>
        <taxon>Eukaryota</taxon>
        <taxon>Fungi</taxon>
        <taxon>Dikarya</taxon>
        <taxon>Ascomycota</taxon>
        <taxon>Pezizomycotina</taxon>
        <taxon>Dothideomycetes</taxon>
        <taxon>Pleosporomycetidae</taxon>
        <taxon>Pleosporales</taxon>
        <taxon>Massarineae</taxon>
        <taxon>Periconiaceae</taxon>
        <taxon>Periconia</taxon>
    </lineage>
</organism>
<dbReference type="Gene3D" id="3.20.20.190">
    <property type="entry name" value="Phosphatidylinositol (PI) phosphodiesterase"/>
    <property type="match status" value="1"/>
</dbReference>
<dbReference type="GO" id="GO:0006629">
    <property type="term" value="P:lipid metabolic process"/>
    <property type="evidence" value="ECO:0007669"/>
    <property type="project" value="InterPro"/>
</dbReference>
<evidence type="ECO:0000256" key="1">
    <source>
        <dbReference type="SAM" id="MobiDB-lite"/>
    </source>
</evidence>
<evidence type="ECO:0000313" key="3">
    <source>
        <dbReference type="Proteomes" id="UP001152607"/>
    </source>
</evidence>
<evidence type="ECO:0000313" key="2">
    <source>
        <dbReference type="EMBL" id="CAI6338239.1"/>
    </source>
</evidence>
<protein>
    <recommendedName>
        <fullName evidence="4">PLC-like phosphodiesterase</fullName>
    </recommendedName>
</protein>
<dbReference type="PANTHER" id="PTHR13593">
    <property type="match status" value="1"/>
</dbReference>
<dbReference type="GO" id="GO:0008081">
    <property type="term" value="F:phosphoric diester hydrolase activity"/>
    <property type="evidence" value="ECO:0007669"/>
    <property type="project" value="InterPro"/>
</dbReference>
<dbReference type="AlphaFoldDB" id="A0A9W4XNB1"/>
<gene>
    <name evidence="2" type="ORF">PDIGIT_LOCUS11366</name>
</gene>
<proteinExistence type="predicted"/>
<dbReference type="Pfam" id="PF26146">
    <property type="entry name" value="PI-PLC_X"/>
    <property type="match status" value="1"/>
</dbReference>
<evidence type="ECO:0008006" key="4">
    <source>
        <dbReference type="Google" id="ProtNLM"/>
    </source>
</evidence>
<feature type="compositionally biased region" description="Polar residues" evidence="1">
    <location>
        <begin position="98"/>
        <end position="108"/>
    </location>
</feature>
<feature type="region of interest" description="Disordered" evidence="1">
    <location>
        <begin position="55"/>
        <end position="118"/>
    </location>
</feature>
<dbReference type="InterPro" id="IPR017946">
    <property type="entry name" value="PLC-like_Pdiesterase_TIM-brl"/>
</dbReference>
<name>A0A9W4XNB1_9PLEO</name>
<dbReference type="SUPFAM" id="SSF51695">
    <property type="entry name" value="PLC-like phosphodiesterases"/>
    <property type="match status" value="1"/>
</dbReference>
<comment type="caution">
    <text evidence="2">The sequence shown here is derived from an EMBL/GenBank/DDBJ whole genome shotgun (WGS) entry which is preliminary data.</text>
</comment>
<sequence length="457" mass="49712">MKNIIYYLPLITTYAFAQSSSQSISTVTGSANTYTSGLDYGSIFTLPPTITPSSYTSLRSSGATSGSSGSSNATTSSGSSNSTVTTSSSTSASRTLSQISGGTRTPGTSAAAAPRPSNTQACNGYPEFCTRKYSNITEVAAHNSPFARERNAQSNQQYGVIQQLDDGIRVLQGQAHMINNTLYYCHTSCDLLNTGPVEDYLRDVAAWLDRNPFEVITIIFGNYDWKLTDASGDAKLVTAENFVAPIRDSGLLEYVYQPPSNAMRLSDWPTLGEMIIMNKRVVTFIDYNFNTNAVPWLLWEFYNVWETPFSPTNVSFPCTVQRPDGISRDQAKSMLYMANHNLNTQVTIAGMNILIPNVAQLRETNGEEGNGSLGKMVKDCEDMWDGRPPNFLLVDYYNYGIPNGSVFRVAAEANNVPFNDRPCCGTPSSSLASGLERSMVTALTGTLAAVAMAMFML</sequence>
<accession>A0A9W4XNB1</accession>
<dbReference type="Proteomes" id="UP001152607">
    <property type="component" value="Unassembled WGS sequence"/>
</dbReference>
<keyword evidence="3" id="KW-1185">Reference proteome</keyword>
<dbReference type="OrthoDB" id="7984201at2759"/>
<reference evidence="2" key="1">
    <citation type="submission" date="2023-01" db="EMBL/GenBank/DDBJ databases">
        <authorList>
            <person name="Van Ghelder C."/>
            <person name="Rancurel C."/>
        </authorList>
    </citation>
    <scope>NUCLEOTIDE SEQUENCE</scope>
    <source>
        <strain evidence="2">CNCM I-4278</strain>
    </source>
</reference>
<dbReference type="InterPro" id="IPR051057">
    <property type="entry name" value="PI-PLC_domain"/>
</dbReference>
<feature type="compositionally biased region" description="Low complexity" evidence="1">
    <location>
        <begin position="56"/>
        <end position="97"/>
    </location>
</feature>
<dbReference type="PANTHER" id="PTHR13593:SF140">
    <property type="entry name" value="PLC-LIKE PHOSPHODIESTERASE"/>
    <property type="match status" value="1"/>
</dbReference>
<dbReference type="EMBL" id="CAOQHR010000008">
    <property type="protein sequence ID" value="CAI6338239.1"/>
    <property type="molecule type" value="Genomic_DNA"/>
</dbReference>